<name>A0A7D9JGQ1_PARCT</name>
<dbReference type="OrthoDB" id="5989289at2759"/>
<proteinExistence type="predicted"/>
<gene>
    <name evidence="1" type="ORF">PACLA_8A002642</name>
</gene>
<evidence type="ECO:0000313" key="1">
    <source>
        <dbReference type="EMBL" id="CAB4029394.1"/>
    </source>
</evidence>
<dbReference type="PANTHER" id="PTHR37984:SF9">
    <property type="entry name" value="INTEGRASE CATALYTIC DOMAIN-CONTAINING PROTEIN"/>
    <property type="match status" value="1"/>
</dbReference>
<feature type="non-terminal residue" evidence="1">
    <location>
        <position position="209"/>
    </location>
</feature>
<evidence type="ECO:0000313" key="2">
    <source>
        <dbReference type="Proteomes" id="UP001152795"/>
    </source>
</evidence>
<dbReference type="InterPro" id="IPR050951">
    <property type="entry name" value="Retrovirus_Pol_polyprotein"/>
</dbReference>
<comment type="caution">
    <text evidence="1">The sequence shown here is derived from an EMBL/GenBank/DDBJ whole genome shotgun (WGS) entry which is preliminary data.</text>
</comment>
<protein>
    <submittedName>
        <fullName evidence="1">Uncharacterized protein</fullName>
    </submittedName>
</protein>
<dbReference type="AlphaFoldDB" id="A0A7D9JGQ1"/>
<keyword evidence="2" id="KW-1185">Reference proteome</keyword>
<dbReference type="EMBL" id="CACRXK020016143">
    <property type="protein sequence ID" value="CAB4029394.1"/>
    <property type="molecule type" value="Genomic_DNA"/>
</dbReference>
<organism evidence="1 2">
    <name type="scientific">Paramuricea clavata</name>
    <name type="common">Red gorgonian</name>
    <name type="synonym">Violescent sea-whip</name>
    <dbReference type="NCBI Taxonomy" id="317549"/>
    <lineage>
        <taxon>Eukaryota</taxon>
        <taxon>Metazoa</taxon>
        <taxon>Cnidaria</taxon>
        <taxon>Anthozoa</taxon>
        <taxon>Octocorallia</taxon>
        <taxon>Malacalcyonacea</taxon>
        <taxon>Plexauridae</taxon>
        <taxon>Paramuricea</taxon>
    </lineage>
</organism>
<dbReference type="PANTHER" id="PTHR37984">
    <property type="entry name" value="PROTEIN CBG26694"/>
    <property type="match status" value="1"/>
</dbReference>
<dbReference type="Gene3D" id="3.10.10.10">
    <property type="entry name" value="HIV Type 1 Reverse Transcriptase, subunit A, domain 1"/>
    <property type="match status" value="1"/>
</dbReference>
<dbReference type="InterPro" id="IPR043128">
    <property type="entry name" value="Rev_trsase/Diguanyl_cyclase"/>
</dbReference>
<dbReference type="Proteomes" id="UP001152795">
    <property type="component" value="Unassembled WGS sequence"/>
</dbReference>
<dbReference type="SUPFAM" id="SSF56672">
    <property type="entry name" value="DNA/RNA polymerases"/>
    <property type="match status" value="1"/>
</dbReference>
<dbReference type="InterPro" id="IPR043502">
    <property type="entry name" value="DNA/RNA_pol_sf"/>
</dbReference>
<dbReference type="Pfam" id="PF00078">
    <property type="entry name" value="RVT_1"/>
    <property type="match status" value="1"/>
</dbReference>
<dbReference type="InterPro" id="IPR000477">
    <property type="entry name" value="RT_dom"/>
</dbReference>
<dbReference type="PROSITE" id="PS50878">
    <property type="entry name" value="RT_POL"/>
    <property type="match status" value="1"/>
</dbReference>
<accession>A0A7D9JGQ1</accession>
<dbReference type="Gene3D" id="3.30.70.270">
    <property type="match status" value="2"/>
</dbReference>
<reference evidence="1" key="1">
    <citation type="submission" date="2020-04" db="EMBL/GenBank/DDBJ databases">
        <authorList>
            <person name="Alioto T."/>
            <person name="Alioto T."/>
            <person name="Gomez Garrido J."/>
        </authorList>
    </citation>
    <scope>NUCLEOTIDE SEQUENCE</scope>
    <source>
        <strain evidence="1">A484AB</strain>
    </source>
</reference>
<dbReference type="CDD" id="cd01647">
    <property type="entry name" value="RT_LTR"/>
    <property type="match status" value="1"/>
</dbReference>
<sequence length="209" mass="23603">MQEDIKAKLSGAKVFSKMDFKSAFLQLELHPDSRYLTVFHANDKLYRHNRLTMGVKPAQGELNMALQPLFAHIPQAHLIHDDLIVATETDGEHHSAITAVMQAITNAGITLNPSKCTFGATEIEFWGLRIGSARVRPDPGKVEALKHITPPRSKEELISFLCMMQSNADFIPNFAQHAAKLRELTKKNSRFTWTKEHHAAYEALIERFT</sequence>